<proteinExistence type="inferred from homology"/>
<dbReference type="Proteomes" id="UP000326950">
    <property type="component" value="Unassembled WGS sequence"/>
</dbReference>
<reference evidence="4 5" key="1">
    <citation type="submission" date="2019-04" db="EMBL/GenBank/DDBJ databases">
        <title>Friends and foes A comparative genomics study of 23 Aspergillus species from section Flavi.</title>
        <authorList>
            <consortium name="DOE Joint Genome Institute"/>
            <person name="Kjaerbolling I."/>
            <person name="Vesth T."/>
            <person name="Frisvad J.C."/>
            <person name="Nybo J.L."/>
            <person name="Theobald S."/>
            <person name="Kildgaard S."/>
            <person name="Isbrandt T."/>
            <person name="Kuo A."/>
            <person name="Sato A."/>
            <person name="Lyhne E.K."/>
            <person name="Kogle M.E."/>
            <person name="Wiebenga A."/>
            <person name="Kun R.S."/>
            <person name="Lubbers R.J."/>
            <person name="Makela M.R."/>
            <person name="Barry K."/>
            <person name="Chovatia M."/>
            <person name="Clum A."/>
            <person name="Daum C."/>
            <person name="Haridas S."/>
            <person name="He G."/>
            <person name="LaButti K."/>
            <person name="Lipzen A."/>
            <person name="Mondo S."/>
            <person name="Riley R."/>
            <person name="Salamov A."/>
            <person name="Simmons B.A."/>
            <person name="Magnuson J.K."/>
            <person name="Henrissat B."/>
            <person name="Mortensen U.H."/>
            <person name="Larsen T.O."/>
            <person name="Devries R.P."/>
            <person name="Grigoriev I.V."/>
            <person name="Machida M."/>
            <person name="Baker S.E."/>
            <person name="Andersen M.R."/>
        </authorList>
    </citation>
    <scope>NUCLEOTIDE SEQUENCE [LARGE SCALE GENOMIC DNA]</scope>
    <source>
        <strain evidence="4 5">CBS 117626</strain>
    </source>
</reference>
<name>A0A5N6UTE3_ASPTM</name>
<keyword evidence="2" id="KW-0560">Oxidoreductase</keyword>
<dbReference type="EMBL" id="ML738635">
    <property type="protein sequence ID" value="KAE8161912.1"/>
    <property type="molecule type" value="Genomic_DNA"/>
</dbReference>
<evidence type="ECO:0000256" key="1">
    <source>
        <dbReference type="ARBA" id="ARBA00006484"/>
    </source>
</evidence>
<dbReference type="Gene3D" id="3.40.50.720">
    <property type="entry name" value="NAD(P)-binding Rossmann-like Domain"/>
    <property type="match status" value="1"/>
</dbReference>
<dbReference type="AlphaFoldDB" id="A0A5N6UTE3"/>
<dbReference type="OrthoDB" id="10253736at2759"/>
<evidence type="ECO:0008006" key="6">
    <source>
        <dbReference type="Google" id="ProtNLM"/>
    </source>
</evidence>
<dbReference type="PANTHER" id="PTHR24322">
    <property type="entry name" value="PKSB"/>
    <property type="match status" value="1"/>
</dbReference>
<dbReference type="InterPro" id="IPR002347">
    <property type="entry name" value="SDR_fam"/>
</dbReference>
<keyword evidence="5" id="KW-1185">Reference proteome</keyword>
<dbReference type="PANTHER" id="PTHR24322:SF736">
    <property type="entry name" value="RETINOL DEHYDROGENASE 10"/>
    <property type="match status" value="1"/>
</dbReference>
<organism evidence="4 5">
    <name type="scientific">Aspergillus tamarii</name>
    <dbReference type="NCBI Taxonomy" id="41984"/>
    <lineage>
        <taxon>Eukaryota</taxon>
        <taxon>Fungi</taxon>
        <taxon>Dikarya</taxon>
        <taxon>Ascomycota</taxon>
        <taxon>Pezizomycotina</taxon>
        <taxon>Eurotiomycetes</taxon>
        <taxon>Eurotiomycetidae</taxon>
        <taxon>Eurotiales</taxon>
        <taxon>Aspergillaceae</taxon>
        <taxon>Aspergillus</taxon>
        <taxon>Aspergillus subgen. Circumdati</taxon>
    </lineage>
</organism>
<comment type="similarity">
    <text evidence="1 3">Belongs to the short-chain dehydrogenases/reductases (SDR) family.</text>
</comment>
<dbReference type="PRINTS" id="PR00081">
    <property type="entry name" value="GDHRDH"/>
</dbReference>
<evidence type="ECO:0000256" key="2">
    <source>
        <dbReference type="ARBA" id="ARBA00023002"/>
    </source>
</evidence>
<dbReference type="PRINTS" id="PR00080">
    <property type="entry name" value="SDRFAMILY"/>
</dbReference>
<dbReference type="InterPro" id="IPR036291">
    <property type="entry name" value="NAD(P)-bd_dom_sf"/>
</dbReference>
<dbReference type="GO" id="GO:0016616">
    <property type="term" value="F:oxidoreductase activity, acting on the CH-OH group of donors, NAD or NADP as acceptor"/>
    <property type="evidence" value="ECO:0007669"/>
    <property type="project" value="TreeGrafter"/>
</dbReference>
<sequence length="357" mass="39787">MSRRGRILPREGFYIDPLVTITRRTICHPISAVLLVSYVQYFPNSTLECFKTFIVYNAFLISVLWINDFLSKWSRNNWTTDATWDWTKEIVVVTGGSSGIGASIVNRLADDGVSIVVVDIAPLTYNIDNKPVAFFRCDLSNEEEIRAVCLRIREEVGNPTVLVNNAGIIRGRMIAEGTYSGNALTLKTNLLAPLLLCKEFLPYMIHRNHGHIVNVSSLSAYIPPPTLADYAASKAGLLILDEVLGLELRYYYKSPKVRTSSVVLGFTGTPMIKGEVNLPGFILPLMHVDTVGDAIVDALYSGYGHQIYLPGITRHLASVRGFPEWLQKFIFCFTNGLKVDVRGRQNIDPRTGRLSSV</sequence>
<gene>
    <name evidence="4" type="ORF">BDV40DRAFT_266293</name>
</gene>
<dbReference type="SUPFAM" id="SSF51735">
    <property type="entry name" value="NAD(P)-binding Rossmann-fold domains"/>
    <property type="match status" value="1"/>
</dbReference>
<evidence type="ECO:0000313" key="4">
    <source>
        <dbReference type="EMBL" id="KAE8161912.1"/>
    </source>
</evidence>
<evidence type="ECO:0000313" key="5">
    <source>
        <dbReference type="Proteomes" id="UP000326950"/>
    </source>
</evidence>
<dbReference type="Pfam" id="PF00106">
    <property type="entry name" value="adh_short"/>
    <property type="match status" value="1"/>
</dbReference>
<accession>A0A5N6UTE3</accession>
<evidence type="ECO:0000256" key="3">
    <source>
        <dbReference type="RuleBase" id="RU000363"/>
    </source>
</evidence>
<protein>
    <recommendedName>
        <fullName evidence="6">NAD(P)-binding protein</fullName>
    </recommendedName>
</protein>